<proteinExistence type="predicted"/>
<sequence length="235" mass="26739">MNSTQAYLDQYYLNQTQFALHCELSPQDIEELVDAQLIPAPSYQVSESRHCKSVVFGELIDPDSVEELKAGSYFHPAAATWTRYAYTTLQRHPKDEAKGIVKRRFVEEFVQALAIKNNSTYRLKDCFNETGAALADGIAQRVNTNWQHFLNGVFSLCVAKPECIANIVHKEILQEKLSVITNNGSRVDYQNEDLATLKKLIDDYANSTMPFSPLEYPRSSRKRLVEDLRNTLSVL</sequence>
<evidence type="ECO:0000313" key="2">
    <source>
        <dbReference type="Proteomes" id="UP000643610"/>
    </source>
</evidence>
<dbReference type="RefSeq" id="WP_186891285.1">
    <property type="nucleotide sequence ID" value="NZ_JACOFU010000004.1"/>
</dbReference>
<accession>A0ABR6XTM5</accession>
<dbReference type="InterPro" id="IPR045694">
    <property type="entry name" value="DUF6058"/>
</dbReference>
<organism evidence="1 2">
    <name type="scientific">Undibacterium amnicola</name>
    <dbReference type="NCBI Taxonomy" id="1834038"/>
    <lineage>
        <taxon>Bacteria</taxon>
        <taxon>Pseudomonadati</taxon>
        <taxon>Pseudomonadota</taxon>
        <taxon>Betaproteobacteria</taxon>
        <taxon>Burkholderiales</taxon>
        <taxon>Oxalobacteraceae</taxon>
        <taxon>Undibacterium</taxon>
    </lineage>
</organism>
<name>A0ABR6XTM5_9BURK</name>
<dbReference type="Pfam" id="PF19531">
    <property type="entry name" value="DUF6058"/>
    <property type="match status" value="1"/>
</dbReference>
<reference evidence="1 2" key="1">
    <citation type="submission" date="2020-08" db="EMBL/GenBank/DDBJ databases">
        <title>Novel species isolated from subtropical streams in China.</title>
        <authorList>
            <person name="Lu H."/>
        </authorList>
    </citation>
    <scope>NUCLEOTIDE SEQUENCE [LARGE SCALE GENOMIC DNA]</scope>
    <source>
        <strain evidence="1 2">KCTC 52442</strain>
    </source>
</reference>
<protein>
    <submittedName>
        <fullName evidence="1">Uncharacterized protein</fullName>
    </submittedName>
</protein>
<gene>
    <name evidence="1" type="ORF">H8K33_12070</name>
</gene>
<dbReference type="EMBL" id="JACOFU010000004">
    <property type="protein sequence ID" value="MBC3832252.1"/>
    <property type="molecule type" value="Genomic_DNA"/>
</dbReference>
<dbReference type="Proteomes" id="UP000643610">
    <property type="component" value="Unassembled WGS sequence"/>
</dbReference>
<evidence type="ECO:0000313" key="1">
    <source>
        <dbReference type="EMBL" id="MBC3832252.1"/>
    </source>
</evidence>
<keyword evidence="2" id="KW-1185">Reference proteome</keyword>
<comment type="caution">
    <text evidence="1">The sequence shown here is derived from an EMBL/GenBank/DDBJ whole genome shotgun (WGS) entry which is preliminary data.</text>
</comment>